<dbReference type="STRING" id="937334.SAMN05444406_102159"/>
<name>A0A1I5SJE7_9FIRM</name>
<dbReference type="AlphaFoldDB" id="A0A1I5SJE7"/>
<evidence type="ECO:0008006" key="3">
    <source>
        <dbReference type="Google" id="ProtNLM"/>
    </source>
</evidence>
<dbReference type="EMBL" id="FOXR01000002">
    <property type="protein sequence ID" value="SFP70865.1"/>
    <property type="molecule type" value="Genomic_DNA"/>
</dbReference>
<protein>
    <recommendedName>
        <fullName evidence="3">DUF1836 domain-containing protein</fullName>
    </recommendedName>
</protein>
<dbReference type="InterPro" id="IPR009061">
    <property type="entry name" value="DNA-bd_dom_put_sf"/>
</dbReference>
<sequence>MDDTTLTVRQRIMRFIDGIESRDDIKLEEIPEYRLYISQLEEFFEKKLGKALGDDEEKRTISKTMIQNYIKEGLLMPPNGKCYNRAHIILLTLIYNLKSILTIKDIKKLLSPLLSEANDEANIEKIEHLYNVYLALKKRDTYADCIMDSMETIKNYLDDDKLSGEKDEKIRLFLLVLILIEQANVRKKIVEYIINEFFGSELEKEP</sequence>
<reference evidence="1 2" key="1">
    <citation type="submission" date="2016-10" db="EMBL/GenBank/DDBJ databases">
        <authorList>
            <person name="de Groot N.N."/>
        </authorList>
    </citation>
    <scope>NUCLEOTIDE SEQUENCE [LARGE SCALE GENOMIC DNA]</scope>
    <source>
        <strain evidence="1 2">DSM 20678</strain>
    </source>
</reference>
<dbReference type="SUPFAM" id="SSF46955">
    <property type="entry name" value="Putative DNA-binding domain"/>
    <property type="match status" value="1"/>
</dbReference>
<dbReference type="Pfam" id="PF08876">
    <property type="entry name" value="DUF1836"/>
    <property type="match status" value="1"/>
</dbReference>
<dbReference type="RefSeq" id="WP_092281878.1">
    <property type="nucleotide sequence ID" value="NZ_FOXR01000002.1"/>
</dbReference>
<evidence type="ECO:0000313" key="1">
    <source>
        <dbReference type="EMBL" id="SFP70865.1"/>
    </source>
</evidence>
<proteinExistence type="predicted"/>
<evidence type="ECO:0000313" key="2">
    <source>
        <dbReference type="Proteomes" id="UP000198577"/>
    </source>
</evidence>
<organism evidence="1 2">
    <name type="scientific">Caldicoprobacter faecalis</name>
    <dbReference type="NCBI Taxonomy" id="937334"/>
    <lineage>
        <taxon>Bacteria</taxon>
        <taxon>Bacillati</taxon>
        <taxon>Bacillota</taxon>
        <taxon>Clostridia</taxon>
        <taxon>Caldicoprobacterales</taxon>
        <taxon>Caldicoprobacteraceae</taxon>
        <taxon>Caldicoprobacter</taxon>
    </lineage>
</organism>
<gene>
    <name evidence="1" type="ORF">SAMN05444406_102159</name>
</gene>
<dbReference type="OrthoDB" id="1924246at2"/>
<dbReference type="Proteomes" id="UP000198577">
    <property type="component" value="Unassembled WGS sequence"/>
</dbReference>
<dbReference type="InterPro" id="IPR014975">
    <property type="entry name" value="DUF1836"/>
</dbReference>
<dbReference type="PANTHER" id="PTHR40056:SF1">
    <property type="entry name" value="DUF1836 DOMAIN-CONTAINING PROTEIN"/>
    <property type="match status" value="1"/>
</dbReference>
<dbReference type="PANTHER" id="PTHR40056">
    <property type="entry name" value="HYPOTHETICAL CYTOSOLIC PROTEIN"/>
    <property type="match status" value="1"/>
</dbReference>
<accession>A0A1I5SJE7</accession>
<keyword evidence="2" id="KW-1185">Reference proteome</keyword>